<dbReference type="PANTHER" id="PTHR36836:SF1">
    <property type="entry name" value="COLANIC ACID BIOSYNTHESIS PROTEIN WCAK"/>
    <property type="match status" value="1"/>
</dbReference>
<keyword evidence="3" id="KW-1185">Reference proteome</keyword>
<dbReference type="PANTHER" id="PTHR36836">
    <property type="entry name" value="COLANIC ACID BIOSYNTHESIS PROTEIN WCAK"/>
    <property type="match status" value="1"/>
</dbReference>
<dbReference type="InterPro" id="IPR019896">
    <property type="entry name" value="Polysacch_pyruvyl_Trfase_CsaB"/>
</dbReference>
<sequence length="357" mass="40182">MHIILSGYFGFQNTGDEAILYSMIQQIRQEDPSIKITVLSNDPAHTKDTYDVHAVNRWSLKEVVTVIKRSDGLISGGGSLLQDVIGVKSVIYYTGVIGIAKVLQKPVIIYSQGIGPLNGATAKKLTEFTMNKVDHLTVRDRDSKQLLTKMGIQKNIEVVPDSVMGLDDSLTERSGREKDNSVIIVSVRQWPSTQPYQQKFAHGLDLLAHQGFEIVFLPMHGEEDAMCSQNIQSLMKEKSDILSQDITLHEKINIIASSRFLIGMRLHSLIFSAITHTPFVAVSYDPKIDSFVEHMDQKVLGHVNNDSWTGEHIAEDIFRLQANYKKIQSQLQTIIHEQRNKSRQAVKHMLSVIKHSK</sequence>
<dbReference type="Proteomes" id="UP001596494">
    <property type="component" value="Unassembled WGS sequence"/>
</dbReference>
<proteinExistence type="predicted"/>
<feature type="domain" description="Polysaccharide pyruvyl transferase" evidence="1">
    <location>
        <begin position="13"/>
        <end position="286"/>
    </location>
</feature>
<reference evidence="3" key="1">
    <citation type="journal article" date="2019" name="Int. J. Syst. Evol. Microbiol.">
        <title>The Global Catalogue of Microorganisms (GCM) 10K type strain sequencing project: providing services to taxonomists for standard genome sequencing and annotation.</title>
        <authorList>
            <consortium name="The Broad Institute Genomics Platform"/>
            <consortium name="The Broad Institute Genome Sequencing Center for Infectious Disease"/>
            <person name="Wu L."/>
            <person name="Ma J."/>
        </authorList>
    </citation>
    <scope>NUCLEOTIDE SEQUENCE [LARGE SCALE GENOMIC DNA]</scope>
    <source>
        <strain evidence="3">CCUG 73951</strain>
    </source>
</reference>
<keyword evidence="2" id="KW-0808">Transferase</keyword>
<dbReference type="InterPro" id="IPR007345">
    <property type="entry name" value="Polysacch_pyruvyl_Trfase"/>
</dbReference>
<evidence type="ECO:0000313" key="2">
    <source>
        <dbReference type="EMBL" id="MFC7321854.1"/>
    </source>
</evidence>
<protein>
    <submittedName>
        <fullName evidence="2">Polysaccharide pyruvyl transferase CsaB</fullName>
    </submittedName>
</protein>
<dbReference type="Pfam" id="PF04230">
    <property type="entry name" value="PS_pyruv_trans"/>
    <property type="match status" value="1"/>
</dbReference>
<evidence type="ECO:0000259" key="1">
    <source>
        <dbReference type="Pfam" id="PF04230"/>
    </source>
</evidence>
<gene>
    <name evidence="2" type="primary">csaB</name>
    <name evidence="2" type="ORF">ACFQMN_13280</name>
</gene>
<dbReference type="GO" id="GO:0016740">
    <property type="term" value="F:transferase activity"/>
    <property type="evidence" value="ECO:0007669"/>
    <property type="project" value="UniProtKB-KW"/>
</dbReference>
<dbReference type="RefSeq" id="WP_289215792.1">
    <property type="nucleotide sequence ID" value="NZ_JAPVRC010000004.1"/>
</dbReference>
<dbReference type="EMBL" id="JBHTBY010000011">
    <property type="protein sequence ID" value="MFC7321854.1"/>
    <property type="molecule type" value="Genomic_DNA"/>
</dbReference>
<name>A0ABW2K6W9_9BACI</name>
<dbReference type="Gene3D" id="3.40.50.2000">
    <property type="entry name" value="Glycogen Phosphorylase B"/>
    <property type="match status" value="1"/>
</dbReference>
<accession>A0ABW2K6W9</accession>
<organism evidence="2 3">
    <name type="scientific">Halobacillus campisalis</name>
    <dbReference type="NCBI Taxonomy" id="435909"/>
    <lineage>
        <taxon>Bacteria</taxon>
        <taxon>Bacillati</taxon>
        <taxon>Bacillota</taxon>
        <taxon>Bacilli</taxon>
        <taxon>Bacillales</taxon>
        <taxon>Bacillaceae</taxon>
        <taxon>Halobacillus</taxon>
    </lineage>
</organism>
<dbReference type="NCBIfam" id="TIGR03609">
    <property type="entry name" value="S_layer_CsaB"/>
    <property type="match status" value="1"/>
</dbReference>
<comment type="caution">
    <text evidence="2">The sequence shown here is derived from an EMBL/GenBank/DDBJ whole genome shotgun (WGS) entry which is preliminary data.</text>
</comment>
<evidence type="ECO:0000313" key="3">
    <source>
        <dbReference type="Proteomes" id="UP001596494"/>
    </source>
</evidence>